<accession>A0ABV1QW04</accession>
<dbReference type="InterPro" id="IPR005119">
    <property type="entry name" value="LysR_subst-bd"/>
</dbReference>
<reference evidence="6" key="1">
    <citation type="submission" date="2024-06" db="EMBL/GenBank/DDBJ databases">
        <authorList>
            <person name="Campbell A.G."/>
        </authorList>
    </citation>
    <scope>NUCLEOTIDE SEQUENCE</scope>
    <source>
        <strain evidence="6">EM17</strain>
    </source>
</reference>
<gene>
    <name evidence="6" type="ORF">ABS770_00010</name>
</gene>
<dbReference type="Pfam" id="PF00126">
    <property type="entry name" value="HTH_1"/>
    <property type="match status" value="1"/>
</dbReference>
<dbReference type="PROSITE" id="PS50931">
    <property type="entry name" value="HTH_LYSR"/>
    <property type="match status" value="1"/>
</dbReference>
<evidence type="ECO:0000256" key="3">
    <source>
        <dbReference type="ARBA" id="ARBA00023125"/>
    </source>
</evidence>
<dbReference type="Pfam" id="PF03466">
    <property type="entry name" value="LysR_substrate"/>
    <property type="match status" value="1"/>
</dbReference>
<dbReference type="EMBL" id="JBELQD010000001">
    <property type="protein sequence ID" value="MER2286625.1"/>
    <property type="molecule type" value="Genomic_DNA"/>
</dbReference>
<dbReference type="InterPro" id="IPR036388">
    <property type="entry name" value="WH-like_DNA-bd_sf"/>
</dbReference>
<keyword evidence="4" id="KW-0804">Transcription</keyword>
<dbReference type="PANTHER" id="PTHR30126:SF91">
    <property type="entry name" value="LYSR FAMILY TRANSCRIPTIONAL REGULATOR"/>
    <property type="match status" value="1"/>
</dbReference>
<protein>
    <submittedName>
        <fullName evidence="6">LysR family transcriptional regulator</fullName>
    </submittedName>
</protein>
<dbReference type="RefSeq" id="WP_350376842.1">
    <property type="nucleotide sequence ID" value="NZ_JBELQD010000001.1"/>
</dbReference>
<comment type="caution">
    <text evidence="6">The sequence shown here is derived from an EMBL/GenBank/DDBJ whole genome shotgun (WGS) entry which is preliminary data.</text>
</comment>
<evidence type="ECO:0000259" key="5">
    <source>
        <dbReference type="PROSITE" id="PS50931"/>
    </source>
</evidence>
<evidence type="ECO:0000256" key="1">
    <source>
        <dbReference type="ARBA" id="ARBA00009437"/>
    </source>
</evidence>
<dbReference type="Proteomes" id="UP001432995">
    <property type="component" value="Unassembled WGS sequence"/>
</dbReference>
<evidence type="ECO:0000256" key="2">
    <source>
        <dbReference type="ARBA" id="ARBA00023015"/>
    </source>
</evidence>
<organism evidence="6 7">
    <name type="scientific">Methylobacterium brachiatum</name>
    <dbReference type="NCBI Taxonomy" id="269660"/>
    <lineage>
        <taxon>Bacteria</taxon>
        <taxon>Pseudomonadati</taxon>
        <taxon>Pseudomonadota</taxon>
        <taxon>Alphaproteobacteria</taxon>
        <taxon>Hyphomicrobiales</taxon>
        <taxon>Methylobacteriaceae</taxon>
        <taxon>Methylobacterium</taxon>
    </lineage>
</organism>
<keyword evidence="2" id="KW-0805">Transcription regulation</keyword>
<dbReference type="InterPro" id="IPR000847">
    <property type="entry name" value="LysR_HTH_N"/>
</dbReference>
<proteinExistence type="inferred from homology"/>
<dbReference type="PANTHER" id="PTHR30126">
    <property type="entry name" value="HTH-TYPE TRANSCRIPTIONAL REGULATOR"/>
    <property type="match status" value="1"/>
</dbReference>
<dbReference type="SUPFAM" id="SSF46785">
    <property type="entry name" value="Winged helix' DNA-binding domain"/>
    <property type="match status" value="1"/>
</dbReference>
<sequence length="306" mass="32989">MIGSLTLDQLRVLVTIADLGSFSATGRRLQRAQSAISQSVASLERAQGVTLFDRSGHRPRLTEVGLALVGQARLVLASASRFEAVAAGTREGIEAELAVAIDPLVPTAPLIESLRALRDAFPHLPVSFSTEGLRGAERRLRRGEAALAFCLLLPAVPEDLVALPLLGARLLPVAAPSHPLAQLGRAATRADIEEHVQLVLSDPSATEGPNYGVISSKIWRFVDLGRRLDFLLAGLGWCRMPEDLVAPFLKDGRLAMLRIDEELAAKAGTLTVYAAHMRDRPLGRAGRWLLNDLQNRVEMSLSAAVR</sequence>
<keyword evidence="3" id="KW-0238">DNA-binding</keyword>
<dbReference type="Gene3D" id="3.40.190.290">
    <property type="match status" value="1"/>
</dbReference>
<dbReference type="Gene3D" id="1.10.10.10">
    <property type="entry name" value="Winged helix-like DNA-binding domain superfamily/Winged helix DNA-binding domain"/>
    <property type="match status" value="1"/>
</dbReference>
<feature type="domain" description="HTH lysR-type" evidence="5">
    <location>
        <begin position="5"/>
        <end position="62"/>
    </location>
</feature>
<keyword evidence="7" id="KW-1185">Reference proteome</keyword>
<dbReference type="SUPFAM" id="SSF53850">
    <property type="entry name" value="Periplasmic binding protein-like II"/>
    <property type="match status" value="1"/>
</dbReference>
<name>A0ABV1QW04_9HYPH</name>
<evidence type="ECO:0000313" key="6">
    <source>
        <dbReference type="EMBL" id="MER2286625.1"/>
    </source>
</evidence>
<comment type="similarity">
    <text evidence="1">Belongs to the LysR transcriptional regulatory family.</text>
</comment>
<evidence type="ECO:0000256" key="4">
    <source>
        <dbReference type="ARBA" id="ARBA00023163"/>
    </source>
</evidence>
<dbReference type="InterPro" id="IPR036390">
    <property type="entry name" value="WH_DNA-bd_sf"/>
</dbReference>
<dbReference type="CDD" id="cd05466">
    <property type="entry name" value="PBP2_LTTR_substrate"/>
    <property type="match status" value="1"/>
</dbReference>
<evidence type="ECO:0000313" key="7">
    <source>
        <dbReference type="Proteomes" id="UP001432995"/>
    </source>
</evidence>